<protein>
    <submittedName>
        <fullName evidence="1">Uncharacterized protein</fullName>
    </submittedName>
</protein>
<dbReference type="Proteomes" id="UP000030111">
    <property type="component" value="Unassembled WGS sequence"/>
</dbReference>
<evidence type="ECO:0000313" key="1">
    <source>
        <dbReference type="EMBL" id="KGO93045.1"/>
    </source>
</evidence>
<reference evidence="1 2" key="1">
    <citation type="submission" date="2013-09" db="EMBL/GenBank/DDBJ databases">
        <authorList>
            <person name="Zeng Z."/>
            <person name="Chen C."/>
        </authorList>
    </citation>
    <scope>NUCLEOTIDE SEQUENCE [LARGE SCALE GENOMIC DNA]</scope>
    <source>
        <strain evidence="1 2">WB 4.1-42</strain>
    </source>
</reference>
<proteinExistence type="predicted"/>
<dbReference type="RefSeq" id="WP_026992927.1">
    <property type="nucleotide sequence ID" value="NZ_JRLY01000007.1"/>
</dbReference>
<dbReference type="STRING" id="1121898.GCA_000422725_02583"/>
<dbReference type="EMBL" id="JRLY01000007">
    <property type="protein sequence ID" value="KGO93045.1"/>
    <property type="molecule type" value="Genomic_DNA"/>
</dbReference>
<evidence type="ECO:0000313" key="2">
    <source>
        <dbReference type="Proteomes" id="UP000030111"/>
    </source>
</evidence>
<name>A0A0A2MXU8_9FLAO</name>
<accession>A0A0A2MXU8</accession>
<gene>
    <name evidence="1" type="ORF">Q766_10545</name>
</gene>
<organism evidence="1 2">
    <name type="scientific">Flavobacterium subsaxonicum WB 4.1-42 = DSM 21790</name>
    <dbReference type="NCBI Taxonomy" id="1121898"/>
    <lineage>
        <taxon>Bacteria</taxon>
        <taxon>Pseudomonadati</taxon>
        <taxon>Bacteroidota</taxon>
        <taxon>Flavobacteriia</taxon>
        <taxon>Flavobacteriales</taxon>
        <taxon>Flavobacteriaceae</taxon>
        <taxon>Flavobacterium</taxon>
    </lineage>
</organism>
<comment type="caution">
    <text evidence="1">The sequence shown here is derived from an EMBL/GenBank/DDBJ whole genome shotgun (WGS) entry which is preliminary data.</text>
</comment>
<dbReference type="OrthoDB" id="1367311at2"/>
<dbReference type="AlphaFoldDB" id="A0A0A2MXU8"/>
<sequence>MEHEVYTGTGTYNKSTLAATYNVYLPLLTEGTYLFYTSKIYNFSCAEYPNTILIFMKVKNGPNVDLSGMTSQPGIPVNFSLSNIDIVNVDSRCVPLDTLEDINVIIMHDTQYDIPYAKSKAFCVAPTPINFSAATTVNANVNKGSATQAATLEAPITTATAAAATILYQPKKYKLGQLKPMVTA</sequence>
<keyword evidence="2" id="KW-1185">Reference proteome</keyword>